<feature type="non-terminal residue" evidence="1">
    <location>
        <position position="1"/>
    </location>
</feature>
<sequence>MLDCPLAIWKVGLGLAGDKLRVQPTFEKGLGLSVELQAQPTKAWLNNFIATVREPWSWRPTNASVETEHWLWNKVAMVASADPSASGDGLDWSLGLKRPLGIAKKWKALASGQG</sequence>
<dbReference type="EMBL" id="CAJHUC010002128">
    <property type="protein sequence ID" value="CAD7703233.1"/>
    <property type="molecule type" value="Genomic_DNA"/>
</dbReference>
<dbReference type="Proteomes" id="UP000708148">
    <property type="component" value="Unassembled WGS sequence"/>
</dbReference>
<comment type="caution">
    <text evidence="1">The sequence shown here is derived from an EMBL/GenBank/DDBJ whole genome shotgun (WGS) entry which is preliminary data.</text>
</comment>
<proteinExistence type="predicted"/>
<dbReference type="AlphaFoldDB" id="A0A8S1JAU9"/>
<reference evidence="1" key="1">
    <citation type="submission" date="2020-12" db="EMBL/GenBank/DDBJ databases">
        <authorList>
            <person name="Iha C."/>
        </authorList>
    </citation>
    <scope>NUCLEOTIDE SEQUENCE</scope>
</reference>
<organism evidence="1 2">
    <name type="scientific">Ostreobium quekettii</name>
    <dbReference type="NCBI Taxonomy" id="121088"/>
    <lineage>
        <taxon>Eukaryota</taxon>
        <taxon>Viridiplantae</taxon>
        <taxon>Chlorophyta</taxon>
        <taxon>core chlorophytes</taxon>
        <taxon>Ulvophyceae</taxon>
        <taxon>TCBD clade</taxon>
        <taxon>Bryopsidales</taxon>
        <taxon>Ostreobineae</taxon>
        <taxon>Ostreobiaceae</taxon>
        <taxon>Ostreobium</taxon>
    </lineage>
</organism>
<name>A0A8S1JAU9_9CHLO</name>
<keyword evidence="2" id="KW-1185">Reference proteome</keyword>
<accession>A0A8S1JAU9</accession>
<protein>
    <submittedName>
        <fullName evidence="1">Uncharacterized protein</fullName>
    </submittedName>
</protein>
<evidence type="ECO:0000313" key="1">
    <source>
        <dbReference type="EMBL" id="CAD7703233.1"/>
    </source>
</evidence>
<evidence type="ECO:0000313" key="2">
    <source>
        <dbReference type="Proteomes" id="UP000708148"/>
    </source>
</evidence>
<gene>
    <name evidence="1" type="ORF">OSTQU699_LOCUS8590</name>
</gene>